<accession>A0A372NYU9</accession>
<evidence type="ECO:0000313" key="2">
    <source>
        <dbReference type="Proteomes" id="UP000264217"/>
    </source>
</evidence>
<dbReference type="OrthoDB" id="9906016at2"/>
<gene>
    <name evidence="1" type="ORF">D0C36_04710</name>
</gene>
<reference evidence="1 2" key="1">
    <citation type="submission" date="2018-08" db="EMBL/GenBank/DDBJ databases">
        <title>Mucilaginibacter sp. MYSH2.</title>
        <authorList>
            <person name="Seo T."/>
        </authorList>
    </citation>
    <scope>NUCLEOTIDE SEQUENCE [LARGE SCALE GENOMIC DNA]</scope>
    <source>
        <strain evidence="1 2">MYSH2</strain>
    </source>
</reference>
<dbReference type="RefSeq" id="WP_117390397.1">
    <property type="nucleotide sequence ID" value="NZ_QWDC01000001.1"/>
</dbReference>
<proteinExistence type="predicted"/>
<sequence>MKIKLYLIVLAFISLHVACRPIDDVKPYDVTNKVFRVIAYYQNEPYNITINQIKPNAVNAAPYSILNTTQNANFEFGFTPAAGDTIKVNADSKTGSFTIFAHYLGKDLGKINLTPTNNGKHTAEFIYVVPN</sequence>
<name>A0A372NYU9_9SPHI</name>
<evidence type="ECO:0000313" key="1">
    <source>
        <dbReference type="EMBL" id="RFZ94839.1"/>
    </source>
</evidence>
<protein>
    <submittedName>
        <fullName evidence="1">Uncharacterized protein</fullName>
    </submittedName>
</protein>
<organism evidence="1 2">
    <name type="scientific">Mucilaginibacter conchicola</name>
    <dbReference type="NCBI Taxonomy" id="2303333"/>
    <lineage>
        <taxon>Bacteria</taxon>
        <taxon>Pseudomonadati</taxon>
        <taxon>Bacteroidota</taxon>
        <taxon>Sphingobacteriia</taxon>
        <taxon>Sphingobacteriales</taxon>
        <taxon>Sphingobacteriaceae</taxon>
        <taxon>Mucilaginibacter</taxon>
    </lineage>
</organism>
<dbReference type="EMBL" id="QWDC01000001">
    <property type="protein sequence ID" value="RFZ94839.1"/>
    <property type="molecule type" value="Genomic_DNA"/>
</dbReference>
<keyword evidence="2" id="KW-1185">Reference proteome</keyword>
<dbReference type="AlphaFoldDB" id="A0A372NYU9"/>
<dbReference type="Proteomes" id="UP000264217">
    <property type="component" value="Unassembled WGS sequence"/>
</dbReference>
<comment type="caution">
    <text evidence="1">The sequence shown here is derived from an EMBL/GenBank/DDBJ whole genome shotgun (WGS) entry which is preliminary data.</text>
</comment>